<dbReference type="EMBL" id="JANHOH010000002">
    <property type="protein sequence ID" value="MCQ6958982.1"/>
    <property type="molecule type" value="Genomic_DNA"/>
</dbReference>
<name>A0ABT1T2Y2_9SPHI</name>
<dbReference type="InterPro" id="IPR054272">
    <property type="entry name" value="DUF7003"/>
</dbReference>
<reference evidence="2 3" key="1">
    <citation type="submission" date="2022-07" db="EMBL/GenBank/DDBJ databases">
        <title>Mucilaginibacter sp. JC4.</title>
        <authorList>
            <person name="Le V."/>
            <person name="Ko S.-R."/>
            <person name="Ahn C.-Y."/>
            <person name="Oh H.-M."/>
        </authorList>
    </citation>
    <scope>NUCLEOTIDE SEQUENCE [LARGE SCALE GENOMIC DNA]</scope>
    <source>
        <strain evidence="2 3">JC4</strain>
    </source>
</reference>
<organism evidence="2 3">
    <name type="scientific">Mucilaginibacter aquariorum</name>
    <dbReference type="NCBI Taxonomy" id="2967225"/>
    <lineage>
        <taxon>Bacteria</taxon>
        <taxon>Pseudomonadati</taxon>
        <taxon>Bacteroidota</taxon>
        <taxon>Sphingobacteriia</taxon>
        <taxon>Sphingobacteriales</taxon>
        <taxon>Sphingobacteriaceae</taxon>
        <taxon>Mucilaginibacter</taxon>
    </lineage>
</organism>
<dbReference type="Proteomes" id="UP001204376">
    <property type="component" value="Unassembled WGS sequence"/>
</dbReference>
<sequence>MLTEKQILSNLDDTYKFGDYFQFIQLGHPYSCLIDSRLNVFRGDDDRWAIAAERLGYNERASEIELEIYYYGNCLVNLEEYNNQQTNYYTLRNIDSDSFFKTTDGPDLLPDAKYWLLKSEKVNLSVDVSTYAVNGIKLKEYEPGQIGVEDAARLAVISQGDLFRASDDELNKSLPTGLKKILVLNEWHHKDFLEVNHPVISDEHLKYTYEYNKELNGSVADVDFETFAKLLRQQEQRTANSNKRNRNKKRPGSYETWKQIAKVIITGNTSFYEPTLPANTHWKNWPDSGSL</sequence>
<gene>
    <name evidence="2" type="ORF">NPE20_13485</name>
</gene>
<dbReference type="RefSeq" id="WP_256539179.1">
    <property type="nucleotide sequence ID" value="NZ_JANHOH010000002.1"/>
</dbReference>
<feature type="region of interest" description="Disordered" evidence="1">
    <location>
        <begin position="235"/>
        <end position="254"/>
    </location>
</feature>
<evidence type="ECO:0000256" key="1">
    <source>
        <dbReference type="SAM" id="MobiDB-lite"/>
    </source>
</evidence>
<accession>A0ABT1T2Y2</accession>
<dbReference type="Pfam" id="PF22535">
    <property type="entry name" value="DUF7003"/>
    <property type="match status" value="1"/>
</dbReference>
<keyword evidence="3" id="KW-1185">Reference proteome</keyword>
<comment type="caution">
    <text evidence="2">The sequence shown here is derived from an EMBL/GenBank/DDBJ whole genome shotgun (WGS) entry which is preliminary data.</text>
</comment>
<proteinExistence type="predicted"/>
<evidence type="ECO:0000313" key="2">
    <source>
        <dbReference type="EMBL" id="MCQ6958982.1"/>
    </source>
</evidence>
<evidence type="ECO:0000313" key="3">
    <source>
        <dbReference type="Proteomes" id="UP001204376"/>
    </source>
</evidence>
<protein>
    <submittedName>
        <fullName evidence="2">Uncharacterized protein</fullName>
    </submittedName>
</protein>